<dbReference type="CDD" id="cd07067">
    <property type="entry name" value="HP_PGM_like"/>
    <property type="match status" value="1"/>
</dbReference>
<sequence length="255" mass="28832">MITTTTLYTVRHGLSENNIEQGRKILLPGLIQTVSKALGSNAAVLLTELLDQVIREKSSKYPLADRNVALGKERFAQAYLTGEKLSNLDINPEIILASTYLRAKQTAGEIQNGYQTATKRRVPITYHEFLTERYVGDHFGYPFDYYKYLFPESYLQYLKEGELIYRPPNGESKQDVWDRIKGNLERTLMPFSGKVILIVGHECVNLCIHSVLTGTDFGKLLAADVKIPNLGIYGYTNNENTGWEEILGFNGKMIL</sequence>
<dbReference type="PIRSF" id="PIRSF000709">
    <property type="entry name" value="6PFK_2-Ptase"/>
    <property type="match status" value="1"/>
</dbReference>
<proteinExistence type="predicted"/>
<protein>
    <recommendedName>
        <fullName evidence="3">Phosphoglycerate mutase</fullName>
    </recommendedName>
</protein>
<dbReference type="Proteomes" id="UP000179242">
    <property type="component" value="Unassembled WGS sequence"/>
</dbReference>
<dbReference type="InterPro" id="IPR013078">
    <property type="entry name" value="His_Pase_superF_clade-1"/>
</dbReference>
<dbReference type="GO" id="GO:0005737">
    <property type="term" value="C:cytoplasm"/>
    <property type="evidence" value="ECO:0007669"/>
    <property type="project" value="TreeGrafter"/>
</dbReference>
<evidence type="ECO:0008006" key="3">
    <source>
        <dbReference type="Google" id="ProtNLM"/>
    </source>
</evidence>
<evidence type="ECO:0000313" key="1">
    <source>
        <dbReference type="EMBL" id="OGC40623.1"/>
    </source>
</evidence>
<name>A0A1F4U8K7_UNCSA</name>
<accession>A0A1F4U8K7</accession>
<dbReference type="AlphaFoldDB" id="A0A1F4U8K7"/>
<dbReference type="Pfam" id="PF00300">
    <property type="entry name" value="His_Phos_1"/>
    <property type="match status" value="1"/>
</dbReference>
<dbReference type="PANTHER" id="PTHR48100">
    <property type="entry name" value="BROAD-SPECIFICITY PHOSPHATASE YOR283W-RELATED"/>
    <property type="match status" value="1"/>
</dbReference>
<dbReference type="InterPro" id="IPR050275">
    <property type="entry name" value="PGM_Phosphatase"/>
</dbReference>
<dbReference type="EMBL" id="MEUJ01000003">
    <property type="protein sequence ID" value="OGC40623.1"/>
    <property type="molecule type" value="Genomic_DNA"/>
</dbReference>
<dbReference type="PANTHER" id="PTHR48100:SF1">
    <property type="entry name" value="HISTIDINE PHOSPHATASE FAMILY PROTEIN-RELATED"/>
    <property type="match status" value="1"/>
</dbReference>
<evidence type="ECO:0000313" key="2">
    <source>
        <dbReference type="Proteomes" id="UP000179242"/>
    </source>
</evidence>
<dbReference type="GO" id="GO:0016791">
    <property type="term" value="F:phosphatase activity"/>
    <property type="evidence" value="ECO:0007669"/>
    <property type="project" value="TreeGrafter"/>
</dbReference>
<comment type="caution">
    <text evidence="1">The sequence shown here is derived from an EMBL/GenBank/DDBJ whole genome shotgun (WGS) entry which is preliminary data.</text>
</comment>
<dbReference type="InterPro" id="IPR029033">
    <property type="entry name" value="His_PPase_superfam"/>
</dbReference>
<reference evidence="1 2" key="1">
    <citation type="journal article" date="2016" name="Nat. Commun.">
        <title>Thousands of microbial genomes shed light on interconnected biogeochemical processes in an aquifer system.</title>
        <authorList>
            <person name="Anantharaman K."/>
            <person name="Brown C.T."/>
            <person name="Hug L.A."/>
            <person name="Sharon I."/>
            <person name="Castelle C.J."/>
            <person name="Probst A.J."/>
            <person name="Thomas B.C."/>
            <person name="Singh A."/>
            <person name="Wilkins M.J."/>
            <person name="Karaoz U."/>
            <person name="Brodie E.L."/>
            <person name="Williams K.H."/>
            <person name="Hubbard S.S."/>
            <person name="Banfield J.F."/>
        </authorList>
    </citation>
    <scope>NUCLEOTIDE SEQUENCE [LARGE SCALE GENOMIC DNA]</scope>
</reference>
<dbReference type="Gene3D" id="3.40.50.1240">
    <property type="entry name" value="Phosphoglycerate mutase-like"/>
    <property type="match status" value="1"/>
</dbReference>
<organism evidence="1 2">
    <name type="scientific">candidate division WOR-1 bacterium RIFOXYC2_FULL_46_14</name>
    <dbReference type="NCBI Taxonomy" id="1802587"/>
    <lineage>
        <taxon>Bacteria</taxon>
        <taxon>Bacillati</taxon>
        <taxon>Saganbacteria</taxon>
    </lineage>
</organism>
<gene>
    <name evidence="1" type="ORF">A2438_06385</name>
</gene>
<dbReference type="SUPFAM" id="SSF53254">
    <property type="entry name" value="Phosphoglycerate mutase-like"/>
    <property type="match status" value="1"/>
</dbReference>